<comment type="similarity">
    <text evidence="1 2">Belongs to the glycosyl hydrolase 31 family.</text>
</comment>
<feature type="domain" description="Glycoside hydrolase family 31 TIM barrel" evidence="4">
    <location>
        <begin position="294"/>
        <end position="636"/>
    </location>
</feature>
<protein>
    <submittedName>
        <fullName evidence="6">Glycoside hydrolase family 31 protein</fullName>
    </submittedName>
</protein>
<evidence type="ECO:0000256" key="1">
    <source>
        <dbReference type="ARBA" id="ARBA00007806"/>
    </source>
</evidence>
<keyword evidence="2 6" id="KW-0378">Hydrolase</keyword>
<dbReference type="Gene3D" id="3.20.20.80">
    <property type="entry name" value="Glycosidases"/>
    <property type="match status" value="1"/>
</dbReference>
<name>A0ABN3N0B1_9ACTN</name>
<reference evidence="6 7" key="1">
    <citation type="journal article" date="2019" name="Int. J. Syst. Evol. Microbiol.">
        <title>The Global Catalogue of Microorganisms (GCM) 10K type strain sequencing project: providing services to taxonomists for standard genome sequencing and annotation.</title>
        <authorList>
            <consortium name="The Broad Institute Genomics Platform"/>
            <consortium name="The Broad Institute Genome Sequencing Center for Infectious Disease"/>
            <person name="Wu L."/>
            <person name="Ma J."/>
        </authorList>
    </citation>
    <scope>NUCLEOTIDE SEQUENCE [LARGE SCALE GENOMIC DNA]</scope>
    <source>
        <strain evidence="6 7">JCM 6307</strain>
    </source>
</reference>
<dbReference type="CDD" id="cd14752">
    <property type="entry name" value="GH31_N"/>
    <property type="match status" value="1"/>
</dbReference>
<evidence type="ECO:0000313" key="7">
    <source>
        <dbReference type="Proteomes" id="UP001501358"/>
    </source>
</evidence>
<dbReference type="SUPFAM" id="SSF51011">
    <property type="entry name" value="Glycosyl hydrolase domain"/>
    <property type="match status" value="1"/>
</dbReference>
<feature type="region of interest" description="Disordered" evidence="3">
    <location>
        <begin position="33"/>
        <end position="57"/>
    </location>
</feature>
<dbReference type="InterPro" id="IPR017853">
    <property type="entry name" value="GH"/>
</dbReference>
<evidence type="ECO:0000313" key="6">
    <source>
        <dbReference type="EMBL" id="GAA2512057.1"/>
    </source>
</evidence>
<comment type="caution">
    <text evidence="6">The sequence shown here is derived from an EMBL/GenBank/DDBJ whole genome shotgun (WGS) entry which is preliminary data.</text>
</comment>
<keyword evidence="7" id="KW-1185">Reference proteome</keyword>
<feature type="domain" description="Glycosyl hydrolase family 31 C-terminal" evidence="5">
    <location>
        <begin position="645"/>
        <end position="731"/>
    </location>
</feature>
<dbReference type="SUPFAM" id="SSF74650">
    <property type="entry name" value="Galactose mutarotase-like"/>
    <property type="match status" value="1"/>
</dbReference>
<dbReference type="PANTHER" id="PTHR22762">
    <property type="entry name" value="ALPHA-GLUCOSIDASE"/>
    <property type="match status" value="1"/>
</dbReference>
<keyword evidence="2" id="KW-0326">Glycosidase</keyword>
<dbReference type="SUPFAM" id="SSF51445">
    <property type="entry name" value="(Trans)glycosidases"/>
    <property type="match status" value="1"/>
</dbReference>
<dbReference type="InterPro" id="IPR011013">
    <property type="entry name" value="Gal_mutarotase_sf_dom"/>
</dbReference>
<organism evidence="6 7">
    <name type="scientific">Streptomyces thermolineatus</name>
    <dbReference type="NCBI Taxonomy" id="44033"/>
    <lineage>
        <taxon>Bacteria</taxon>
        <taxon>Bacillati</taxon>
        <taxon>Actinomycetota</taxon>
        <taxon>Actinomycetes</taxon>
        <taxon>Kitasatosporales</taxon>
        <taxon>Streptomycetaceae</taxon>
        <taxon>Streptomyces</taxon>
    </lineage>
</organism>
<evidence type="ECO:0000259" key="4">
    <source>
        <dbReference type="Pfam" id="PF01055"/>
    </source>
</evidence>
<proteinExistence type="inferred from homology"/>
<dbReference type="Gene3D" id="2.60.40.1760">
    <property type="entry name" value="glycosyl hydrolase (family 31)"/>
    <property type="match status" value="1"/>
</dbReference>
<dbReference type="Pfam" id="PF21365">
    <property type="entry name" value="Glyco_hydro_31_3rd"/>
    <property type="match status" value="1"/>
</dbReference>
<dbReference type="RefSeq" id="WP_344386209.1">
    <property type="nucleotide sequence ID" value="NZ_BAAATA010000063.1"/>
</dbReference>
<evidence type="ECO:0000256" key="2">
    <source>
        <dbReference type="RuleBase" id="RU361185"/>
    </source>
</evidence>
<dbReference type="InterPro" id="IPR013780">
    <property type="entry name" value="Glyco_hydro_b"/>
</dbReference>
<evidence type="ECO:0000259" key="5">
    <source>
        <dbReference type="Pfam" id="PF21365"/>
    </source>
</evidence>
<dbReference type="InterPro" id="IPR000322">
    <property type="entry name" value="Glyco_hydro_31_TIM"/>
</dbReference>
<evidence type="ECO:0000256" key="3">
    <source>
        <dbReference type="SAM" id="MobiDB-lite"/>
    </source>
</evidence>
<dbReference type="Proteomes" id="UP001501358">
    <property type="component" value="Unassembled WGS sequence"/>
</dbReference>
<gene>
    <name evidence="6" type="ORF">GCM10010406_55190</name>
</gene>
<dbReference type="InterPro" id="IPR048395">
    <property type="entry name" value="Glyco_hydro_31_C"/>
</dbReference>
<accession>A0ABN3N0B1</accession>
<dbReference type="GO" id="GO:0016787">
    <property type="term" value="F:hydrolase activity"/>
    <property type="evidence" value="ECO:0007669"/>
    <property type="project" value="UniProtKB-KW"/>
</dbReference>
<dbReference type="PANTHER" id="PTHR22762:SF120">
    <property type="entry name" value="HETEROGLYCAN GLUCOSIDASE 1"/>
    <property type="match status" value="1"/>
</dbReference>
<dbReference type="Pfam" id="PF01055">
    <property type="entry name" value="Glyco_hydro_31_2nd"/>
    <property type="match status" value="1"/>
</dbReference>
<dbReference type="Gene3D" id="2.60.40.1180">
    <property type="entry name" value="Golgi alpha-mannosidase II"/>
    <property type="match status" value="1"/>
</dbReference>
<sequence>MDVRGLVRAARWVGPVDGVRVWSASWRRHRSDVRGLPPGGPARARVPGGALGAEPGPGGGTVRFARSRLLVRVFVGGAVFCGWDGAEPGPSYALGGELPEADVRAVLEPDQDGWRLVSERTTVLVSRQGAVEFRTPGGVLLRRDLPPRWWDRAGSGAGDARWVQRSELPADARFFGLGGRARGARLPAGAYRLWSTGRGGWPSSGERPLPGGEPGHPAVPVHTVVSDAGCHMVLHDCSREGLLTLHDGAEGAGSGHDRPAGCELAADGGPLRYWVLTGPPARLTRGWVALTGAPALPPLWALGHHHRRRGARDVREVTGTVEGHLGHGLPLAAVHLGPEHLEGGRAFTVDGKRFPGLRGFGAGAGGAAGEGVRLVSAVVPAVRAGAGCAVYEEGSAADAFVRDARGAVVRGAAPPGGTGRRGGGVVWPDFTDAAVRHWWGGLYGGLLEQGFSGVWHEGDEPWAAGAFGERTLPRSARHSLEGRGGDHREAHNVYGLQMARAAHRGLRGLRPGVRPFLVPGAGWAGVHRYGPVRVGGAGADWEGLRGSLSALLGLGLSGVPLAGADVPALPERGGAELFVRWMQLGSLLPFLRTCSGADAAEPWRPGAEPWRFGAGALAAVREAFARREELMPYLYTVAHTAHRAGVPWVRPVWWHEPEDRALREVGDAFLVGGSLLVAPVTEPGAVSREVRLPRGRWYDRATGAVYRGPGRVVVRTPLSRLPVLVRAGAVLPVAAAGGGVELEVWAPEPGRRGMGLLIRDGGDGWDAPVVERFTSRLVDGRVLVVREGADGEGGEDGAGYPVRVCGAPLPE</sequence>
<dbReference type="EMBL" id="BAAATA010000063">
    <property type="protein sequence ID" value="GAA2512057.1"/>
    <property type="molecule type" value="Genomic_DNA"/>
</dbReference>